<keyword evidence="3" id="KW-1185">Reference proteome</keyword>
<protein>
    <recommendedName>
        <fullName evidence="4">Transposase</fullName>
    </recommendedName>
</protein>
<dbReference type="EMBL" id="JAUSVF010000006">
    <property type="protein sequence ID" value="MDQ0324021.1"/>
    <property type="molecule type" value="Genomic_DNA"/>
</dbReference>
<dbReference type="Proteomes" id="UP001230207">
    <property type="component" value="Unassembled WGS sequence"/>
</dbReference>
<accession>A0ABU0C281</accession>
<evidence type="ECO:0000256" key="1">
    <source>
        <dbReference type="SAM" id="MobiDB-lite"/>
    </source>
</evidence>
<feature type="compositionally biased region" description="Basic and acidic residues" evidence="1">
    <location>
        <begin position="29"/>
        <end position="52"/>
    </location>
</feature>
<sequence>MTIVKDAVADYSPEMMDAALEVNPPQLCQRDRDNRRDPEGDLVGCRDRLAAE</sequence>
<comment type="caution">
    <text evidence="2">The sequence shown here is derived from an EMBL/GenBank/DDBJ whole genome shotgun (WGS) entry which is preliminary data.</text>
</comment>
<feature type="region of interest" description="Disordered" evidence="1">
    <location>
        <begin position="23"/>
        <end position="52"/>
    </location>
</feature>
<proteinExistence type="predicted"/>
<name>A0ABU0C281_9HYPH</name>
<reference evidence="2 3" key="1">
    <citation type="submission" date="2023-07" db="EMBL/GenBank/DDBJ databases">
        <title>Genomic Encyclopedia of Type Strains, Phase IV (KMG-IV): sequencing the most valuable type-strain genomes for metagenomic binning, comparative biology and taxonomic classification.</title>
        <authorList>
            <person name="Goeker M."/>
        </authorList>
    </citation>
    <scope>NUCLEOTIDE SEQUENCE [LARGE SCALE GENOMIC DNA]</scope>
    <source>
        <strain evidence="2 3">DSM 1112</strain>
    </source>
</reference>
<gene>
    <name evidence="2" type="ORF">QO002_006228</name>
</gene>
<evidence type="ECO:0000313" key="3">
    <source>
        <dbReference type="Proteomes" id="UP001230207"/>
    </source>
</evidence>
<evidence type="ECO:0000313" key="2">
    <source>
        <dbReference type="EMBL" id="MDQ0324021.1"/>
    </source>
</evidence>
<organism evidence="2 3">
    <name type="scientific">Pararhizobium capsulatum DSM 1112</name>
    <dbReference type="NCBI Taxonomy" id="1121113"/>
    <lineage>
        <taxon>Bacteria</taxon>
        <taxon>Pseudomonadati</taxon>
        <taxon>Pseudomonadota</taxon>
        <taxon>Alphaproteobacteria</taxon>
        <taxon>Hyphomicrobiales</taxon>
        <taxon>Rhizobiaceae</taxon>
        <taxon>Rhizobium/Agrobacterium group</taxon>
        <taxon>Pararhizobium</taxon>
    </lineage>
</organism>
<evidence type="ECO:0008006" key="4">
    <source>
        <dbReference type="Google" id="ProtNLM"/>
    </source>
</evidence>